<dbReference type="EMBL" id="BMTL01000016">
    <property type="protein sequence ID" value="GGR97927.1"/>
    <property type="molecule type" value="Genomic_DNA"/>
</dbReference>
<dbReference type="Proteomes" id="UP000606194">
    <property type="component" value="Unassembled WGS sequence"/>
</dbReference>
<name>A0A918FXJ7_9ACTN</name>
<dbReference type="AlphaFoldDB" id="A0A918FXJ7"/>
<sequence>MHREPQPRNDPRFEADVVFTVTGGPPRPARRTGSPGRCPAVADADDRVIGYVCADDKDEAGSVGLRSDASPAAHNEFGMWGDRLRDAVRRGIAPTQARAELTGAAGRPGAWSRGVEHRERMRAMAAPRDTGLTSHRSRGDGGTRG</sequence>
<evidence type="ECO:0000256" key="1">
    <source>
        <dbReference type="SAM" id="MobiDB-lite"/>
    </source>
</evidence>
<comment type="caution">
    <text evidence="2">The sequence shown here is derived from an EMBL/GenBank/DDBJ whole genome shotgun (WGS) entry which is preliminary data.</text>
</comment>
<organism evidence="2 3">
    <name type="scientific">Streptomyces humidus</name>
    <dbReference type="NCBI Taxonomy" id="52259"/>
    <lineage>
        <taxon>Bacteria</taxon>
        <taxon>Bacillati</taxon>
        <taxon>Actinomycetota</taxon>
        <taxon>Actinomycetes</taxon>
        <taxon>Kitasatosporales</taxon>
        <taxon>Streptomycetaceae</taxon>
        <taxon>Streptomyces</taxon>
    </lineage>
</organism>
<proteinExistence type="predicted"/>
<reference evidence="2" key="2">
    <citation type="submission" date="2020-09" db="EMBL/GenBank/DDBJ databases">
        <authorList>
            <person name="Sun Q."/>
            <person name="Ohkuma M."/>
        </authorList>
    </citation>
    <scope>NUCLEOTIDE SEQUENCE</scope>
    <source>
        <strain evidence="2">JCM 4386</strain>
    </source>
</reference>
<evidence type="ECO:0000313" key="2">
    <source>
        <dbReference type="EMBL" id="GGR97927.1"/>
    </source>
</evidence>
<evidence type="ECO:0000313" key="3">
    <source>
        <dbReference type="Proteomes" id="UP000606194"/>
    </source>
</evidence>
<gene>
    <name evidence="2" type="ORF">GCM10010269_41020</name>
</gene>
<reference evidence="2" key="1">
    <citation type="journal article" date="2014" name="Int. J. Syst. Evol. Microbiol.">
        <title>Complete genome sequence of Corynebacterium casei LMG S-19264T (=DSM 44701T), isolated from a smear-ripened cheese.</title>
        <authorList>
            <consortium name="US DOE Joint Genome Institute (JGI-PGF)"/>
            <person name="Walter F."/>
            <person name="Albersmeier A."/>
            <person name="Kalinowski J."/>
            <person name="Ruckert C."/>
        </authorList>
    </citation>
    <scope>NUCLEOTIDE SEQUENCE</scope>
    <source>
        <strain evidence="2">JCM 4386</strain>
    </source>
</reference>
<protein>
    <submittedName>
        <fullName evidence="2">Uncharacterized protein</fullName>
    </submittedName>
</protein>
<feature type="region of interest" description="Disordered" evidence="1">
    <location>
        <begin position="123"/>
        <end position="145"/>
    </location>
</feature>
<keyword evidence="3" id="KW-1185">Reference proteome</keyword>
<accession>A0A918FXJ7</accession>